<dbReference type="SUPFAM" id="SSF48452">
    <property type="entry name" value="TPR-like"/>
    <property type="match status" value="1"/>
</dbReference>
<evidence type="ECO:0000256" key="3">
    <source>
        <dbReference type="ARBA" id="ARBA00016840"/>
    </source>
</evidence>
<dbReference type="InterPro" id="IPR022083">
    <property type="entry name" value="KBP"/>
</dbReference>
<evidence type="ECO:0000256" key="5">
    <source>
        <dbReference type="ARBA" id="ARBA00023212"/>
    </source>
</evidence>
<accession>A0AAD9N9B5</accession>
<dbReference type="GO" id="GO:0005856">
    <property type="term" value="C:cytoskeleton"/>
    <property type="evidence" value="ECO:0007669"/>
    <property type="project" value="UniProtKB-SubCell"/>
</dbReference>
<sequence length="602" mass="70705">MAVEDFLRRHGEEKFKEALRLQDDEAKNDPETEPYKSFYKAREIFHDLKRDVDKQRGDNSDGVFNFMVMSAVLHLKLGINYVGSEEPSTGEEHLNKCLELLAEHRLDEKCCVTLMSALNELGILWATRRNPEKALGYLEKSEKLYIGYKHDVGNSPEMPEEHFEVKQQDQDEGQLVQKRKEHFEDKHTHTLYYLAQVYGKLEENQKSAEYCHETLRRQLDTRKYEPVDWALNAATLSQFYISHNNFPQARHCLASASYVLQELGDVPQTLTVTPDDDESQEELNKRERLPKAWADIYRCWIKYGLMLLEYSQARLYEQLDKQYSDEQNLDENKVVEDTEDEKNESIFKFNLELTAIESEITDKSVTEFEQAREVFLTVQKWVKSAKEFYVLDGYCTDYVEVVQDHSKLYKLLAGFEHDLDRQSKMHKRRVDMLVDILKQLNMQHYLLISRQLIYELAETYSHMLDIKLAIIEENGMPPSSRAVNKINQLATLSLDQYQAYLDTLKDTNKQLPSKYSEEDERPAMVAHFCMGRLHSKYIESDPAVQIRNVKRSLDCYQYVVDYCKRNPESEPKVKSEKEICEEMVLLLPSKMDRIRAQSQCVY</sequence>
<keyword evidence="4" id="KW-0963">Cytoplasm</keyword>
<reference evidence="6" key="1">
    <citation type="journal article" date="2023" name="Mol. Biol. Evol.">
        <title>Third-Generation Sequencing Reveals the Adaptive Role of the Epigenome in Three Deep-Sea Polychaetes.</title>
        <authorList>
            <person name="Perez M."/>
            <person name="Aroh O."/>
            <person name="Sun Y."/>
            <person name="Lan Y."/>
            <person name="Juniper S.K."/>
            <person name="Young C.R."/>
            <person name="Angers B."/>
            <person name="Qian P.Y."/>
        </authorList>
    </citation>
    <scope>NUCLEOTIDE SEQUENCE</scope>
    <source>
        <strain evidence="6">P08H-3</strain>
    </source>
</reference>
<dbReference type="PANTHER" id="PTHR46321">
    <property type="entry name" value="KIF1-BINDING PROTEIN"/>
    <property type="match status" value="1"/>
</dbReference>
<evidence type="ECO:0000256" key="4">
    <source>
        <dbReference type="ARBA" id="ARBA00022490"/>
    </source>
</evidence>
<dbReference type="GO" id="GO:0000226">
    <property type="term" value="P:microtubule cytoskeleton organization"/>
    <property type="evidence" value="ECO:0007669"/>
    <property type="project" value="TreeGrafter"/>
</dbReference>
<dbReference type="AlphaFoldDB" id="A0AAD9N9B5"/>
<dbReference type="Gene3D" id="1.25.40.10">
    <property type="entry name" value="Tetratricopeptide repeat domain"/>
    <property type="match status" value="1"/>
</dbReference>
<dbReference type="EMBL" id="JAODUP010000162">
    <property type="protein sequence ID" value="KAK2158859.1"/>
    <property type="molecule type" value="Genomic_DNA"/>
</dbReference>
<keyword evidence="5" id="KW-0206">Cytoskeleton</keyword>
<keyword evidence="7" id="KW-1185">Reference proteome</keyword>
<evidence type="ECO:0000256" key="2">
    <source>
        <dbReference type="ARBA" id="ARBA00010305"/>
    </source>
</evidence>
<dbReference type="Proteomes" id="UP001208570">
    <property type="component" value="Unassembled WGS sequence"/>
</dbReference>
<evidence type="ECO:0000313" key="6">
    <source>
        <dbReference type="EMBL" id="KAK2158859.1"/>
    </source>
</evidence>
<dbReference type="InterPro" id="IPR011990">
    <property type="entry name" value="TPR-like_helical_dom_sf"/>
</dbReference>
<evidence type="ECO:0000313" key="7">
    <source>
        <dbReference type="Proteomes" id="UP001208570"/>
    </source>
</evidence>
<evidence type="ECO:0000256" key="1">
    <source>
        <dbReference type="ARBA" id="ARBA00004245"/>
    </source>
</evidence>
<protein>
    <recommendedName>
        <fullName evidence="3">KIF-binding protein</fullName>
    </recommendedName>
</protein>
<dbReference type="GO" id="GO:0021952">
    <property type="term" value="P:central nervous system projection neuron axonogenesis"/>
    <property type="evidence" value="ECO:0007669"/>
    <property type="project" value="TreeGrafter"/>
</dbReference>
<name>A0AAD9N9B5_9ANNE</name>
<proteinExistence type="inferred from homology"/>
<organism evidence="6 7">
    <name type="scientific">Paralvinella palmiformis</name>
    <dbReference type="NCBI Taxonomy" id="53620"/>
    <lineage>
        <taxon>Eukaryota</taxon>
        <taxon>Metazoa</taxon>
        <taxon>Spiralia</taxon>
        <taxon>Lophotrochozoa</taxon>
        <taxon>Annelida</taxon>
        <taxon>Polychaeta</taxon>
        <taxon>Sedentaria</taxon>
        <taxon>Canalipalpata</taxon>
        <taxon>Terebellida</taxon>
        <taxon>Terebelliformia</taxon>
        <taxon>Alvinellidae</taxon>
        <taxon>Paralvinella</taxon>
    </lineage>
</organism>
<comment type="caution">
    <text evidence="6">The sequence shown here is derived from an EMBL/GenBank/DDBJ whole genome shotgun (WGS) entry which is preliminary data.</text>
</comment>
<comment type="subcellular location">
    <subcellularLocation>
        <location evidence="1">Cytoplasm</location>
        <location evidence="1">Cytoskeleton</location>
    </subcellularLocation>
</comment>
<comment type="similarity">
    <text evidence="2">Belongs to the KIF-binding protein family.</text>
</comment>
<dbReference type="PANTHER" id="PTHR46321:SF1">
    <property type="entry name" value="KIF-BINDING PROTEIN"/>
    <property type="match status" value="1"/>
</dbReference>
<dbReference type="GO" id="GO:1990535">
    <property type="term" value="P:neuron projection maintenance"/>
    <property type="evidence" value="ECO:0007669"/>
    <property type="project" value="TreeGrafter"/>
</dbReference>
<gene>
    <name evidence="6" type="ORF">LSH36_162g01012</name>
</gene>
<dbReference type="Pfam" id="PF12309">
    <property type="entry name" value="KBP_C"/>
    <property type="match status" value="1"/>
</dbReference>
<dbReference type="SMART" id="SM00028">
    <property type="entry name" value="TPR"/>
    <property type="match status" value="3"/>
</dbReference>
<dbReference type="InterPro" id="IPR019734">
    <property type="entry name" value="TPR_rpt"/>
</dbReference>